<name>A0A085W5F2_9BACT</name>
<comment type="caution">
    <text evidence="1">The sequence shown here is derived from an EMBL/GenBank/DDBJ whole genome shotgun (WGS) entry which is preliminary data.</text>
</comment>
<keyword evidence="2" id="KW-1185">Reference proteome</keyword>
<dbReference type="InterPro" id="IPR012899">
    <property type="entry name" value="LTXXQ"/>
</dbReference>
<dbReference type="Proteomes" id="UP000028725">
    <property type="component" value="Unassembled WGS sequence"/>
</dbReference>
<dbReference type="GO" id="GO:0042597">
    <property type="term" value="C:periplasmic space"/>
    <property type="evidence" value="ECO:0007669"/>
    <property type="project" value="InterPro"/>
</dbReference>
<dbReference type="OrthoDB" id="5513467at2"/>
<evidence type="ECO:0008006" key="3">
    <source>
        <dbReference type="Google" id="ProtNLM"/>
    </source>
</evidence>
<dbReference type="STRING" id="394096.DB31_2974"/>
<proteinExistence type="predicted"/>
<reference evidence="1 2" key="1">
    <citation type="submission" date="2014-04" db="EMBL/GenBank/DDBJ databases">
        <title>Genome assembly of Hyalangium minutum DSM 14724.</title>
        <authorList>
            <person name="Sharma G."/>
            <person name="Subramanian S."/>
        </authorList>
    </citation>
    <scope>NUCLEOTIDE SEQUENCE [LARGE SCALE GENOMIC DNA]</scope>
    <source>
        <strain evidence="1 2">DSM 14724</strain>
    </source>
</reference>
<dbReference type="PATRIC" id="fig|394096.3.peg.7299"/>
<organism evidence="1 2">
    <name type="scientific">Hyalangium minutum</name>
    <dbReference type="NCBI Taxonomy" id="394096"/>
    <lineage>
        <taxon>Bacteria</taxon>
        <taxon>Pseudomonadati</taxon>
        <taxon>Myxococcota</taxon>
        <taxon>Myxococcia</taxon>
        <taxon>Myxococcales</taxon>
        <taxon>Cystobacterineae</taxon>
        <taxon>Archangiaceae</taxon>
        <taxon>Hyalangium</taxon>
    </lineage>
</organism>
<protein>
    <recommendedName>
        <fullName evidence="3">Periplasmic heavy metal sensor</fullName>
    </recommendedName>
</protein>
<dbReference type="Pfam" id="PF07813">
    <property type="entry name" value="LTXXQ"/>
    <property type="match status" value="1"/>
</dbReference>
<dbReference type="EMBL" id="JMCB01000019">
    <property type="protein sequence ID" value="KFE62915.1"/>
    <property type="molecule type" value="Genomic_DNA"/>
</dbReference>
<accession>A0A085W5F2</accession>
<dbReference type="Gene3D" id="1.20.120.1490">
    <property type="match status" value="1"/>
</dbReference>
<evidence type="ECO:0000313" key="2">
    <source>
        <dbReference type="Proteomes" id="UP000028725"/>
    </source>
</evidence>
<evidence type="ECO:0000313" key="1">
    <source>
        <dbReference type="EMBL" id="KFE62915.1"/>
    </source>
</evidence>
<dbReference type="AlphaFoldDB" id="A0A085W5F2"/>
<sequence length="146" mass="16448">MKKKIAIAASAVLAVVLLSGFRGGGWSRDPERIKQMITWKLDDKLEDLDATEAQKQAIHGVKDRLFEEGKTLATEHKATRVEVLSQLESDYPDSQKLHSIVDTRIDAVRAFAHKVVDAALEVHKVLTPEQRKTLSTEYRERMGDQP</sequence>
<dbReference type="RefSeq" id="WP_044196524.1">
    <property type="nucleotide sequence ID" value="NZ_JMCB01000019.1"/>
</dbReference>
<gene>
    <name evidence="1" type="ORF">DB31_2974</name>
</gene>